<comment type="caution">
    <text evidence="6">The sequence shown here is derived from an EMBL/GenBank/DDBJ whole genome shotgun (WGS) entry which is preliminary data.</text>
</comment>
<dbReference type="OrthoDB" id="174931at2"/>
<dbReference type="InterPro" id="IPR011990">
    <property type="entry name" value="TPR-like_helical_dom_sf"/>
</dbReference>
<dbReference type="Gene3D" id="1.25.40.10">
    <property type="entry name" value="Tetratricopeptide repeat domain"/>
    <property type="match status" value="3"/>
</dbReference>
<dbReference type="Pfam" id="PF13432">
    <property type="entry name" value="TPR_16"/>
    <property type="match status" value="1"/>
</dbReference>
<dbReference type="PROSITE" id="PS50005">
    <property type="entry name" value="TPR"/>
    <property type="match status" value="1"/>
</dbReference>
<evidence type="ECO:0000259" key="5">
    <source>
        <dbReference type="Pfam" id="PF17128"/>
    </source>
</evidence>
<dbReference type="SUPFAM" id="SSF48452">
    <property type="entry name" value="TPR-like"/>
    <property type="match status" value="3"/>
</dbReference>
<dbReference type="Pfam" id="PF17128">
    <property type="entry name" value="DUF5107"/>
    <property type="match status" value="1"/>
</dbReference>
<evidence type="ECO:0000256" key="2">
    <source>
        <dbReference type="ARBA" id="ARBA00022803"/>
    </source>
</evidence>
<feature type="region of interest" description="Disordered" evidence="4">
    <location>
        <begin position="1"/>
        <end position="35"/>
    </location>
</feature>
<dbReference type="Proteomes" id="UP000292958">
    <property type="component" value="Unassembled WGS sequence"/>
</dbReference>
<dbReference type="InterPro" id="IPR051685">
    <property type="entry name" value="Ycf3/AcsC/BcsC/TPR_MFPF"/>
</dbReference>
<reference evidence="6 7" key="1">
    <citation type="submission" date="2019-02" db="EMBL/GenBank/DDBJ databases">
        <title>Genomic Encyclopedia of Archaeal and Bacterial Type Strains, Phase II (KMG-II): from individual species to whole genera.</title>
        <authorList>
            <person name="Goeker M."/>
        </authorList>
    </citation>
    <scope>NUCLEOTIDE SEQUENCE [LARGE SCALE GENOMIC DNA]</scope>
    <source>
        <strain evidence="6 7">DSM 18101</strain>
    </source>
</reference>
<gene>
    <name evidence="6" type="ORF">BDD14_0742</name>
</gene>
<dbReference type="InterPro" id="IPR033396">
    <property type="entry name" value="DUF5107"/>
</dbReference>
<feature type="compositionally biased region" description="Polar residues" evidence="4">
    <location>
        <begin position="1"/>
        <end position="14"/>
    </location>
</feature>
<keyword evidence="7" id="KW-1185">Reference proteome</keyword>
<dbReference type="AlphaFoldDB" id="A0A4Q7YQD6"/>
<keyword evidence="2 3" id="KW-0802">TPR repeat</keyword>
<protein>
    <submittedName>
        <fullName evidence="6">Flp pilus assembly protein TadD</fullName>
    </submittedName>
</protein>
<organism evidence="6 7">
    <name type="scientific">Edaphobacter modestus</name>
    <dbReference type="NCBI Taxonomy" id="388466"/>
    <lineage>
        <taxon>Bacteria</taxon>
        <taxon>Pseudomonadati</taxon>
        <taxon>Acidobacteriota</taxon>
        <taxon>Terriglobia</taxon>
        <taxon>Terriglobales</taxon>
        <taxon>Acidobacteriaceae</taxon>
        <taxon>Edaphobacter</taxon>
    </lineage>
</organism>
<evidence type="ECO:0000256" key="3">
    <source>
        <dbReference type="PROSITE-ProRule" id="PRU00339"/>
    </source>
</evidence>
<evidence type="ECO:0000313" key="7">
    <source>
        <dbReference type="Proteomes" id="UP000292958"/>
    </source>
</evidence>
<proteinExistence type="predicted"/>
<keyword evidence="1" id="KW-0677">Repeat</keyword>
<dbReference type="SMART" id="SM00028">
    <property type="entry name" value="TPR"/>
    <property type="match status" value="6"/>
</dbReference>
<dbReference type="RefSeq" id="WP_130417584.1">
    <property type="nucleotide sequence ID" value="NZ_SHKW01000001.1"/>
</dbReference>
<feature type="domain" description="DUF5107" evidence="5">
    <location>
        <begin position="70"/>
        <end position="397"/>
    </location>
</feature>
<dbReference type="PANTHER" id="PTHR44943:SF8">
    <property type="entry name" value="TPR REPEAT-CONTAINING PROTEIN MJ0263"/>
    <property type="match status" value="1"/>
</dbReference>
<sequence>MLQDQISNQQTTASALFPPGQLKLPSAPSSEQGEVKAWSESVDMITYVPAEPDTNPLFLEKRVYQGSSGRVYPLPVIDSIDTEPQSRSWQAVHIENEFLRLMVMPEIGGRIHIGLDKRTGYDFFYRQNVIKPALVGLTGPWISGGVEFNWPQHHRPATFMPVEVSIERSPDGAVTVWCSDHDPMARMKGMHGVCLYPGKAYVEVKVRLYNRTTDTQTFLWWANVATRVHEKYQSFFPHDVRFAADHAKRAVTEYPLSQDLYYGVDYGERVRTGVPSHELPSRFVPDGSYSANDLGWYANIPVPTSYMIVGSRDDFFGGYDHAADAGIVAVANHHISPGKKQWTWGNHDFGYAWDRCLTDSDGPYVELMSGVYTDNQPDFSFLAPGETKTFSQFWYPVSTIGPPDLANLNGALRLETDAGNVTIHVQVTSDRPDATVALFRNGVEAARWTDELSPKEARHYLMPVSDSTEALEVRVSQGDNVLLRYAPAEIVPVEKPDVATEPPLPEDVVSSDELYLNGLHLEQYRHPTRAAEPYWLEAVRRDPGDSRSNHALGRSHMRRGEFAVAERYLRTAIARLTRRNPNPSDGEPHYNFGLTLQFLGRTADAYDTFYKCTWNAAWRGPGYHRLAEIDCTRKEWAKALDHLDRSLSAEADNLNALNLKAIVLRRLERTDEAASLIAQIRSLDPLDVTSRFLESGNVAGDAPQQIDLAFDFMRAGLLEEALEVLRAERPGNNDGGATIRLYATADVLQQLCRDAEAAVSRQQAAAADPAYVFPSRLEEMLLLERAIRANPVDAHAHYYLGNLLYDRRRYDEAIAQWDRAAALDPKFPITWRNLGFARFNVLHDAKGAAAAFAHARELAPNDARIAYEQDQLLKRVGTPLEERLKNLTAHMDLVEQRDDLSVEFASLLNSTGQPERALDLLLDRSFGPWEGGEGQVLAQYVRANILLAQQALAQGHATAAVELLQKAGNPPENLNEAKHLLMNLSMIDYWMGAALTAEGDRDRAIGHWERGARQKSDFQQMQVQPISETTYWSAMAQRALGREMEAAELFRAIDAYACKLEADIAKIDYFATSLPAMLLFHEDLKERQDITARFLHAQAQLGLGNKDKAKRLLSEVLSMDHSHIGGIDLLTTISRDES</sequence>
<evidence type="ECO:0000256" key="1">
    <source>
        <dbReference type="ARBA" id="ARBA00022737"/>
    </source>
</evidence>
<dbReference type="InterPro" id="IPR019734">
    <property type="entry name" value="TPR_rpt"/>
</dbReference>
<dbReference type="Pfam" id="PF13414">
    <property type="entry name" value="TPR_11"/>
    <property type="match status" value="1"/>
</dbReference>
<feature type="repeat" description="TPR" evidence="3">
    <location>
        <begin position="794"/>
        <end position="827"/>
    </location>
</feature>
<dbReference type="PANTHER" id="PTHR44943">
    <property type="entry name" value="CELLULOSE SYNTHASE OPERON PROTEIN C"/>
    <property type="match status" value="1"/>
</dbReference>
<dbReference type="EMBL" id="SHKW01000001">
    <property type="protein sequence ID" value="RZU39364.1"/>
    <property type="molecule type" value="Genomic_DNA"/>
</dbReference>
<accession>A0A4Q7YQD6</accession>
<dbReference type="PROSITE" id="PS50293">
    <property type="entry name" value="TPR_REGION"/>
    <property type="match status" value="1"/>
</dbReference>
<evidence type="ECO:0000256" key="4">
    <source>
        <dbReference type="SAM" id="MobiDB-lite"/>
    </source>
</evidence>
<name>A0A4Q7YQD6_9BACT</name>
<evidence type="ECO:0000313" key="6">
    <source>
        <dbReference type="EMBL" id="RZU39364.1"/>
    </source>
</evidence>